<keyword evidence="1" id="KW-1133">Transmembrane helix</keyword>
<accession>A0AAD5KRU6</accession>
<sequence length="67" mass="7755">MFHVYWPALAALALFVVIIIVLILRFSDKWCGARHTTIPTVRECESTEDMEMVAYDHSVHTEKEFSV</sequence>
<keyword evidence="3" id="KW-1185">Reference proteome</keyword>
<dbReference type="AlphaFoldDB" id="A0AAD5KRU6"/>
<dbReference type="EMBL" id="WJBH02000005">
    <property type="protein sequence ID" value="KAI9557782.1"/>
    <property type="molecule type" value="Genomic_DNA"/>
</dbReference>
<evidence type="ECO:0000256" key="1">
    <source>
        <dbReference type="SAM" id="Phobius"/>
    </source>
</evidence>
<evidence type="ECO:0000313" key="3">
    <source>
        <dbReference type="Proteomes" id="UP000820818"/>
    </source>
</evidence>
<organism evidence="2 3">
    <name type="scientific">Daphnia sinensis</name>
    <dbReference type="NCBI Taxonomy" id="1820382"/>
    <lineage>
        <taxon>Eukaryota</taxon>
        <taxon>Metazoa</taxon>
        <taxon>Ecdysozoa</taxon>
        <taxon>Arthropoda</taxon>
        <taxon>Crustacea</taxon>
        <taxon>Branchiopoda</taxon>
        <taxon>Diplostraca</taxon>
        <taxon>Cladocera</taxon>
        <taxon>Anomopoda</taxon>
        <taxon>Daphniidae</taxon>
        <taxon>Daphnia</taxon>
        <taxon>Daphnia similis group</taxon>
    </lineage>
</organism>
<name>A0AAD5KRU6_9CRUS</name>
<evidence type="ECO:0000313" key="2">
    <source>
        <dbReference type="EMBL" id="KAI9557782.1"/>
    </source>
</evidence>
<dbReference type="Proteomes" id="UP000820818">
    <property type="component" value="Linkage Group LG5"/>
</dbReference>
<comment type="caution">
    <text evidence="2">The sequence shown here is derived from an EMBL/GenBank/DDBJ whole genome shotgun (WGS) entry which is preliminary data.</text>
</comment>
<proteinExistence type="predicted"/>
<protein>
    <submittedName>
        <fullName evidence="2">Uncharacterized protein</fullName>
    </submittedName>
</protein>
<feature type="transmembrane region" description="Helical" evidence="1">
    <location>
        <begin position="6"/>
        <end position="24"/>
    </location>
</feature>
<reference evidence="2 3" key="1">
    <citation type="submission" date="2022-05" db="EMBL/GenBank/DDBJ databases">
        <title>A multi-omics perspective on studying reproductive biology in Daphnia sinensis.</title>
        <authorList>
            <person name="Jia J."/>
        </authorList>
    </citation>
    <scope>NUCLEOTIDE SEQUENCE [LARGE SCALE GENOMIC DNA]</scope>
    <source>
        <strain evidence="2 3">WSL</strain>
    </source>
</reference>
<keyword evidence="1" id="KW-0472">Membrane</keyword>
<gene>
    <name evidence="2" type="ORF">GHT06_014530</name>
</gene>
<keyword evidence="1" id="KW-0812">Transmembrane</keyword>